<dbReference type="GO" id="GO:0045333">
    <property type="term" value="P:cellular respiration"/>
    <property type="evidence" value="ECO:0007669"/>
    <property type="project" value="UniProtKB-ARBA"/>
</dbReference>
<name>A0A7C5M414_9PROT</name>
<dbReference type="CDD" id="cd03375">
    <property type="entry name" value="TPP_OGFOR"/>
    <property type="match status" value="1"/>
</dbReference>
<dbReference type="InterPro" id="IPR051457">
    <property type="entry name" value="2-oxoacid:Fd_oxidoreductase"/>
</dbReference>
<accession>A0A7C5M414</accession>
<dbReference type="EMBL" id="DRMJ01000428">
    <property type="protein sequence ID" value="HHL43575.1"/>
    <property type="molecule type" value="Genomic_DNA"/>
</dbReference>
<dbReference type="Pfam" id="PF02775">
    <property type="entry name" value="TPP_enzyme_C"/>
    <property type="match status" value="1"/>
</dbReference>
<evidence type="ECO:0000256" key="1">
    <source>
        <dbReference type="ARBA" id="ARBA00023002"/>
    </source>
</evidence>
<dbReference type="GO" id="GO:0030976">
    <property type="term" value="F:thiamine pyrophosphate binding"/>
    <property type="evidence" value="ECO:0007669"/>
    <property type="project" value="InterPro"/>
</dbReference>
<comment type="caution">
    <text evidence="3">The sequence shown here is derived from an EMBL/GenBank/DDBJ whole genome shotgun (WGS) entry which is preliminary data.</text>
</comment>
<dbReference type="InterPro" id="IPR011766">
    <property type="entry name" value="TPP_enzyme_TPP-bd"/>
</dbReference>
<dbReference type="PANTHER" id="PTHR48084:SF5">
    <property type="entry name" value="BLR6744 PROTEIN"/>
    <property type="match status" value="1"/>
</dbReference>
<protein>
    <submittedName>
        <fullName evidence="3">2-oxoacid:ferredoxin oxidoreductase subunit beta</fullName>
    </submittedName>
</protein>
<reference evidence="3" key="1">
    <citation type="journal article" date="2020" name="mSystems">
        <title>Genome- and Community-Level Interaction Insights into Carbon Utilization and Element Cycling Functions of Hydrothermarchaeota in Hydrothermal Sediment.</title>
        <authorList>
            <person name="Zhou Z."/>
            <person name="Liu Y."/>
            <person name="Xu W."/>
            <person name="Pan J."/>
            <person name="Luo Z.H."/>
            <person name="Li M."/>
        </authorList>
    </citation>
    <scope>NUCLEOTIDE SEQUENCE [LARGE SCALE GENOMIC DNA]</scope>
    <source>
        <strain evidence="3">HyVt-485</strain>
    </source>
</reference>
<keyword evidence="1" id="KW-0560">Oxidoreductase</keyword>
<dbReference type="InterPro" id="IPR029061">
    <property type="entry name" value="THDP-binding"/>
</dbReference>
<feature type="domain" description="Thiamine pyrophosphate enzyme TPP-binding" evidence="2">
    <location>
        <begin position="65"/>
        <end position="214"/>
    </location>
</feature>
<evidence type="ECO:0000259" key="2">
    <source>
        <dbReference type="Pfam" id="PF02775"/>
    </source>
</evidence>
<dbReference type="SUPFAM" id="SSF52518">
    <property type="entry name" value="Thiamin diphosphate-binding fold (THDP-binding)"/>
    <property type="match status" value="1"/>
</dbReference>
<sequence length="351" mass="37881">MTSFVKPIIHRKNELKNEIGLARSDYDGAMSTLCAGCGHDGVTASMAEAFFELSIEPHRAVKVSGIGCSSKTTAYFLREAHGNNTVHGRMPSVATGAIAANHTLTYIGVSGDGDSLSIGLGQFAHAMRRNVNMLYMLENNGVYGLTKGQFSAAADIGSTSKKGAINELPPIDPVTLALSVGATFVARGFSGDRKQLVPLIKAGLKHKGFGLIDVISPCVSFNDHKGSTKSYAHTYKYHHPAIHADYVPPSKEVLVNYEQGDVMPVELHDGGVISLRKLEVGYDPRDRARAIARVMDAQAKQEILTGLLYINESKKDMHAMARMVDTPLNAVPFETLNPGAKALKDLQKTFR</sequence>
<dbReference type="GO" id="GO:0044281">
    <property type="term" value="P:small molecule metabolic process"/>
    <property type="evidence" value="ECO:0007669"/>
    <property type="project" value="UniProtKB-ARBA"/>
</dbReference>
<dbReference type="PANTHER" id="PTHR48084">
    <property type="entry name" value="2-OXOGLUTARATE OXIDOREDUCTASE SUBUNIT KORB-RELATED"/>
    <property type="match status" value="1"/>
</dbReference>
<dbReference type="GO" id="GO:0016625">
    <property type="term" value="F:oxidoreductase activity, acting on the aldehyde or oxo group of donors, iron-sulfur protein as acceptor"/>
    <property type="evidence" value="ECO:0007669"/>
    <property type="project" value="UniProtKB-ARBA"/>
</dbReference>
<dbReference type="Proteomes" id="UP000885830">
    <property type="component" value="Unassembled WGS sequence"/>
</dbReference>
<dbReference type="AlphaFoldDB" id="A0A7C5M414"/>
<dbReference type="Gene3D" id="3.40.50.970">
    <property type="match status" value="1"/>
</dbReference>
<organism evidence="3">
    <name type="scientific">Hellea balneolensis</name>
    <dbReference type="NCBI Taxonomy" id="287478"/>
    <lineage>
        <taxon>Bacteria</taxon>
        <taxon>Pseudomonadati</taxon>
        <taxon>Pseudomonadota</taxon>
        <taxon>Alphaproteobacteria</taxon>
        <taxon>Maricaulales</taxon>
        <taxon>Robiginitomaculaceae</taxon>
        <taxon>Hellea</taxon>
    </lineage>
</organism>
<gene>
    <name evidence="3" type="ORF">ENJ42_08160</name>
</gene>
<proteinExistence type="predicted"/>
<evidence type="ECO:0000313" key="3">
    <source>
        <dbReference type="EMBL" id="HHL43575.1"/>
    </source>
</evidence>